<dbReference type="InterPro" id="IPR000387">
    <property type="entry name" value="Tyr_Pase_dom"/>
</dbReference>
<comment type="similarity">
    <text evidence="1">Belongs to the protein-tyrosine phosphatase family.</text>
</comment>
<comment type="caution">
    <text evidence="4">The sequence shown here is derived from an EMBL/GenBank/DDBJ whole genome shotgun (WGS) entry which is preliminary data.</text>
</comment>
<evidence type="ECO:0000313" key="5">
    <source>
        <dbReference type="Proteomes" id="UP000548476"/>
    </source>
</evidence>
<dbReference type="PROSITE" id="PS50056">
    <property type="entry name" value="TYR_PHOSPHATASE_2"/>
    <property type="match status" value="1"/>
</dbReference>
<dbReference type="PANTHER" id="PTHR31126:SF1">
    <property type="entry name" value="TYROSINE SPECIFIC PROTEIN PHOSPHATASES DOMAIN-CONTAINING PROTEIN"/>
    <property type="match status" value="1"/>
</dbReference>
<dbReference type="InterPro" id="IPR026893">
    <property type="entry name" value="Tyr/Ser_Pase_IphP-type"/>
</dbReference>
<dbReference type="Proteomes" id="UP000548476">
    <property type="component" value="Unassembled WGS sequence"/>
</dbReference>
<dbReference type="InterPro" id="IPR029021">
    <property type="entry name" value="Prot-tyrosine_phosphatase-like"/>
</dbReference>
<sequence>MPRHFPLEGSPNVRDLGGYPTSNGRVVAEGRLFRAGALNALTDDDVMALAGLGLASVVDFRTAGEIHAAGPDRLPDGLEVTALPVGGGDLDRYYNAAFDPAERARLLEGGRNVGALVSINRSFVADDAERARFGDAVRLIAESGSLPLLFHCTAGKDRTGWLAAIVLTILGVDRETVMADYLLSNEYFLPAGEKLMAKFAASGVEVDTGLFRPLIEQRPAYLEAAFAEAEARFGSFDEFLYKGLGLDDRTLGVLRAALLD</sequence>
<gene>
    <name evidence="4" type="ORF">HNR73_002490</name>
</gene>
<dbReference type="Gene3D" id="3.90.190.10">
    <property type="entry name" value="Protein tyrosine phosphatase superfamily"/>
    <property type="match status" value="1"/>
</dbReference>
<keyword evidence="5" id="KW-1185">Reference proteome</keyword>
<dbReference type="AlphaFoldDB" id="A0A841FEE0"/>
<reference evidence="4 5" key="1">
    <citation type="submission" date="2020-08" db="EMBL/GenBank/DDBJ databases">
        <title>Genomic Encyclopedia of Type Strains, Phase IV (KMG-IV): sequencing the most valuable type-strain genomes for metagenomic binning, comparative biology and taxonomic classification.</title>
        <authorList>
            <person name="Goeker M."/>
        </authorList>
    </citation>
    <scope>NUCLEOTIDE SEQUENCE [LARGE SCALE GENOMIC DNA]</scope>
    <source>
        <strain evidence="4 5">YIM 65646</strain>
    </source>
</reference>
<dbReference type="Pfam" id="PF13350">
    <property type="entry name" value="Y_phosphatase3"/>
    <property type="match status" value="1"/>
</dbReference>
<keyword evidence="4" id="KW-0378">Hydrolase</keyword>
<evidence type="ECO:0000259" key="3">
    <source>
        <dbReference type="PROSITE" id="PS50056"/>
    </source>
</evidence>
<evidence type="ECO:0000256" key="1">
    <source>
        <dbReference type="ARBA" id="ARBA00009580"/>
    </source>
</evidence>
<dbReference type="EMBL" id="JACHGT010000005">
    <property type="protein sequence ID" value="MBB6034636.1"/>
    <property type="molecule type" value="Genomic_DNA"/>
</dbReference>
<accession>A0A841FEE0</accession>
<feature type="region of interest" description="Disordered" evidence="2">
    <location>
        <begin position="1"/>
        <end position="20"/>
    </location>
</feature>
<evidence type="ECO:0000256" key="2">
    <source>
        <dbReference type="SAM" id="MobiDB-lite"/>
    </source>
</evidence>
<dbReference type="RefSeq" id="WP_184787516.1">
    <property type="nucleotide sequence ID" value="NZ_BONT01000110.1"/>
</dbReference>
<dbReference type="EC" id="3.1.3.48" evidence="4"/>
<dbReference type="GO" id="GO:0004725">
    <property type="term" value="F:protein tyrosine phosphatase activity"/>
    <property type="evidence" value="ECO:0007669"/>
    <property type="project" value="UniProtKB-EC"/>
</dbReference>
<feature type="domain" description="Tyrosine specific protein phosphatases" evidence="3">
    <location>
        <begin position="131"/>
        <end position="173"/>
    </location>
</feature>
<proteinExistence type="inferred from homology"/>
<name>A0A841FEE0_9ACTN</name>
<dbReference type="InterPro" id="IPR016130">
    <property type="entry name" value="Tyr_Pase_AS"/>
</dbReference>
<dbReference type="SUPFAM" id="SSF52799">
    <property type="entry name" value="(Phosphotyrosine protein) phosphatases II"/>
    <property type="match status" value="1"/>
</dbReference>
<protein>
    <submittedName>
        <fullName evidence="4">Protein-tyrosine phosphatase</fullName>
        <ecNumber evidence="4">3.1.3.48</ecNumber>
    </submittedName>
</protein>
<evidence type="ECO:0000313" key="4">
    <source>
        <dbReference type="EMBL" id="MBB6034636.1"/>
    </source>
</evidence>
<dbReference type="PROSITE" id="PS00383">
    <property type="entry name" value="TYR_PHOSPHATASE_1"/>
    <property type="match status" value="1"/>
</dbReference>
<dbReference type="PANTHER" id="PTHR31126">
    <property type="entry name" value="TYROSINE-PROTEIN PHOSPHATASE"/>
    <property type="match status" value="1"/>
</dbReference>
<organism evidence="4 5">
    <name type="scientific">Phytomonospora endophytica</name>
    <dbReference type="NCBI Taxonomy" id="714109"/>
    <lineage>
        <taxon>Bacteria</taxon>
        <taxon>Bacillati</taxon>
        <taxon>Actinomycetota</taxon>
        <taxon>Actinomycetes</taxon>
        <taxon>Micromonosporales</taxon>
        <taxon>Micromonosporaceae</taxon>
        <taxon>Phytomonospora</taxon>
    </lineage>
</organism>